<dbReference type="Gramene" id="TraesPARA_EIv1.0_1406670.1">
    <property type="protein sequence ID" value="TraesPARA_EIv1.0_1406670.1.CDS"/>
    <property type="gene ID" value="TraesPARA_EIv1.0_1406670"/>
</dbReference>
<evidence type="ECO:0000259" key="1">
    <source>
        <dbReference type="Pfam" id="PF12937"/>
    </source>
</evidence>
<dbReference type="PANTHER" id="PTHR33207">
    <property type="entry name" value="F-BOX DOMAIN CONTAINING PROTEIN-RELATED"/>
    <property type="match status" value="1"/>
</dbReference>
<dbReference type="Pfam" id="PF12937">
    <property type="entry name" value="F-box-like"/>
    <property type="match status" value="1"/>
</dbReference>
<dbReference type="InterPro" id="IPR056594">
    <property type="entry name" value="AT5G49610-like_b-prop"/>
</dbReference>
<gene>
    <name evidence="3" type="primary">LOC123094042</name>
</gene>
<feature type="domain" description="F-box" evidence="1">
    <location>
        <begin position="42"/>
        <end position="80"/>
    </location>
</feature>
<dbReference type="Gramene" id="TraesROB_scaffold_154606_01G000100.1">
    <property type="protein sequence ID" value="TraesROB_scaffold_154606_01G000100.1"/>
    <property type="gene ID" value="TraesROB_scaffold_154606_01G000100"/>
</dbReference>
<dbReference type="Pfam" id="PF23635">
    <property type="entry name" value="Beta-prop_AT5G49610-like"/>
    <property type="match status" value="1"/>
</dbReference>
<dbReference type="Gramene" id="TraesJAG4B03G02408140.1">
    <property type="protein sequence ID" value="TraesJAG4B03G02408140.1"/>
    <property type="gene ID" value="TraesJAG4B03G02408140"/>
</dbReference>
<dbReference type="GeneID" id="123094042"/>
<feature type="domain" description="F-box protein AT5G49610-like beta-propeller" evidence="2">
    <location>
        <begin position="129"/>
        <end position="391"/>
    </location>
</feature>
<dbReference type="Gramene" id="TraesCS4B03G0998800.1">
    <property type="protein sequence ID" value="TraesCS4B03G0998800.1.CDS"/>
    <property type="gene ID" value="TraesCS4B03G0998800"/>
</dbReference>
<dbReference type="OMA" id="VIYELSI"/>
<proteinExistence type="predicted"/>
<dbReference type="Gramene" id="TraesCS4B02G392900.1">
    <property type="protein sequence ID" value="TraesCS4B02G392900.1"/>
    <property type="gene ID" value="TraesCS4B02G392900"/>
</dbReference>
<reference evidence="3" key="2">
    <citation type="submission" date="2018-10" db="UniProtKB">
        <authorList>
            <consortium name="EnsemblPlants"/>
        </authorList>
    </citation>
    <scope>IDENTIFICATION</scope>
</reference>
<dbReference type="Gramene" id="TraesLDM4B03G02412330.1">
    <property type="protein sequence ID" value="TraesLDM4B03G02412330.1"/>
    <property type="gene ID" value="TraesLDM4B03G02412330"/>
</dbReference>
<dbReference type="RefSeq" id="XP_044372057.1">
    <property type="nucleotide sequence ID" value="XM_044516122.1"/>
</dbReference>
<dbReference type="KEGG" id="taes:123094042"/>
<accession>A0A3B6J0N6</accession>
<dbReference type="Gramene" id="TraesSYM4B03G02437820.1">
    <property type="protein sequence ID" value="TraesSYM4B03G02437820.1"/>
    <property type="gene ID" value="TraesSYM4B03G02437820"/>
</dbReference>
<name>A0A3B6J0N6_WHEAT</name>
<dbReference type="Gramene" id="TraesJUL4B03G02429710.1">
    <property type="protein sequence ID" value="TraesJUL4B03G02429710.1"/>
    <property type="gene ID" value="TraesJUL4B03G02429710"/>
</dbReference>
<dbReference type="InterPro" id="IPR036047">
    <property type="entry name" value="F-box-like_dom_sf"/>
</dbReference>
<dbReference type="Gene3D" id="1.20.1280.50">
    <property type="match status" value="1"/>
</dbReference>
<dbReference type="Proteomes" id="UP000019116">
    <property type="component" value="Chromosome 4B"/>
</dbReference>
<dbReference type="Gramene" id="TraesWEE_scaffold_095889_01G000200.1">
    <property type="protein sequence ID" value="TraesWEE_scaffold_095889_01G000200.1"/>
    <property type="gene ID" value="TraesWEE_scaffold_095889_01G000200"/>
</dbReference>
<dbReference type="Gramene" id="TraesARI4B03G02449110.1">
    <property type="protein sequence ID" value="TraesARI4B03G02449110.1"/>
    <property type="gene ID" value="TraesARI4B03G02449110"/>
</dbReference>
<dbReference type="Gramene" id="TraesCLE_scaffold_000254_01G000200.1">
    <property type="protein sequence ID" value="TraesCLE_scaffold_000254_01G000200.1"/>
    <property type="gene ID" value="TraesCLE_scaffold_000254_01G000200"/>
</dbReference>
<dbReference type="Gramene" id="TraesLAC4B03G02363900.1">
    <property type="protein sequence ID" value="TraesLAC4B03G02363900.1"/>
    <property type="gene ID" value="TraesLAC4B03G02363900"/>
</dbReference>
<reference evidence="3" key="1">
    <citation type="submission" date="2018-08" db="EMBL/GenBank/DDBJ databases">
        <authorList>
            <person name="Rossello M."/>
        </authorList>
    </citation>
    <scope>NUCLEOTIDE SEQUENCE [LARGE SCALE GENOMIC DNA]</scope>
    <source>
        <strain evidence="3">cv. Chinese Spring</strain>
    </source>
</reference>
<evidence type="ECO:0000313" key="3">
    <source>
        <dbReference type="EnsemblPlants" id="TraesCS4B02G392900.1"/>
    </source>
</evidence>
<sequence length="403" mass="46270">MVDADEMPQPIYAENKPCAEIESRRHSPTLMLAVVTKVLDDDDLLAEILLRVVFPTTLVRAALVCKRWYHHASDRRFLRRFRKLHPPCLLGFYVVFKGARFIPMQPQPPELAAVVRHVAGYRFGNLIDLKDCRNGIVLTRDRKQGVLTYKVPLCPERGMPTVPPLPRTQGGSIFYFGEILSKEEGDGLSCFYMVVEVSKETKEVTVSVYMLQDGVWCMVTSSKNQLHWPLPRPNPVLVDNKIYMGSARGNNILVLDLSASTFSVIHLPQGVEYASSEIKLSRTDDASGVYLIHLRPMEFQLCVWLHKEDNWLLVDTMYLHEMCAILGKTDRRYVHIRQVGDNDQFVLLQTSQYIFYLDIKCRTLHKVDEMTVDEQCYADIHPFMMIWPPIFPALKDDPARNAI</sequence>
<organism evidence="3">
    <name type="scientific">Triticum aestivum</name>
    <name type="common">Wheat</name>
    <dbReference type="NCBI Taxonomy" id="4565"/>
    <lineage>
        <taxon>Eukaryota</taxon>
        <taxon>Viridiplantae</taxon>
        <taxon>Streptophyta</taxon>
        <taxon>Embryophyta</taxon>
        <taxon>Tracheophyta</taxon>
        <taxon>Spermatophyta</taxon>
        <taxon>Magnoliopsida</taxon>
        <taxon>Liliopsida</taxon>
        <taxon>Poales</taxon>
        <taxon>Poaceae</taxon>
        <taxon>BOP clade</taxon>
        <taxon>Pooideae</taxon>
        <taxon>Triticodae</taxon>
        <taxon>Triticeae</taxon>
        <taxon>Triticinae</taxon>
        <taxon>Triticum</taxon>
    </lineage>
</organism>
<evidence type="ECO:0000313" key="4">
    <source>
        <dbReference type="Proteomes" id="UP000019116"/>
    </source>
</evidence>
<keyword evidence="4" id="KW-1185">Reference proteome</keyword>
<dbReference type="Gramene" id="TraesSTA4B03G02405440.1">
    <property type="protein sequence ID" value="TraesSTA4B03G02405440.1"/>
    <property type="gene ID" value="TraesSTA4B03G02405440"/>
</dbReference>
<dbReference type="AlphaFoldDB" id="A0A3B6J0N6"/>
<evidence type="ECO:0000259" key="2">
    <source>
        <dbReference type="Pfam" id="PF23635"/>
    </source>
</evidence>
<protein>
    <submittedName>
        <fullName evidence="3">Uncharacterized protein</fullName>
    </submittedName>
</protein>
<dbReference type="InterPro" id="IPR001810">
    <property type="entry name" value="F-box_dom"/>
</dbReference>
<dbReference type="EnsemblPlants" id="TraesCS4B02G392900.1">
    <property type="protein sequence ID" value="TraesCS4B02G392900.1"/>
    <property type="gene ID" value="TraesCS4B02G392900"/>
</dbReference>
<dbReference type="SUPFAM" id="SSF81383">
    <property type="entry name" value="F-box domain"/>
    <property type="match status" value="1"/>
</dbReference>
<dbReference type="Gramene" id="TraesCAD_scaffold_022091_01G000100.1">
    <property type="protein sequence ID" value="TraesCAD_scaffold_022091_01G000100.1"/>
    <property type="gene ID" value="TraesCAD_scaffold_022091_01G000100"/>
</dbReference>